<dbReference type="PANTHER" id="PTHR24198:SF165">
    <property type="entry name" value="ANKYRIN REPEAT-CONTAINING PROTEIN-RELATED"/>
    <property type="match status" value="1"/>
</dbReference>
<evidence type="ECO:0000256" key="2">
    <source>
        <dbReference type="ARBA" id="ARBA00023043"/>
    </source>
</evidence>
<dbReference type="Pfam" id="PF13637">
    <property type="entry name" value="Ank_4"/>
    <property type="match status" value="1"/>
</dbReference>
<dbReference type="PROSITE" id="PS50088">
    <property type="entry name" value="ANK_REPEAT"/>
    <property type="match status" value="3"/>
</dbReference>
<dbReference type="RefSeq" id="XP_040707976.1">
    <property type="nucleotide sequence ID" value="XM_040844255.1"/>
</dbReference>
<feature type="repeat" description="ANK" evidence="3">
    <location>
        <begin position="170"/>
        <end position="199"/>
    </location>
</feature>
<organism evidence="4 5">
    <name type="scientific">Aspergillus sydowii CBS 593.65</name>
    <dbReference type="NCBI Taxonomy" id="1036612"/>
    <lineage>
        <taxon>Eukaryota</taxon>
        <taxon>Fungi</taxon>
        <taxon>Dikarya</taxon>
        <taxon>Ascomycota</taxon>
        <taxon>Pezizomycotina</taxon>
        <taxon>Eurotiomycetes</taxon>
        <taxon>Eurotiomycetidae</taxon>
        <taxon>Eurotiales</taxon>
        <taxon>Aspergillaceae</taxon>
        <taxon>Aspergillus</taxon>
        <taxon>Aspergillus subgen. Nidulantes</taxon>
    </lineage>
</organism>
<dbReference type="AlphaFoldDB" id="A0A1L9TXK9"/>
<dbReference type="VEuPathDB" id="FungiDB:ASPSYDRAFT_26187"/>
<dbReference type="OrthoDB" id="341259at2759"/>
<reference evidence="5" key="1">
    <citation type="journal article" date="2017" name="Genome Biol.">
        <title>Comparative genomics reveals high biological diversity and specific adaptations in the industrially and medically important fungal genus Aspergillus.</title>
        <authorList>
            <person name="de Vries R.P."/>
            <person name="Riley R."/>
            <person name="Wiebenga A."/>
            <person name="Aguilar-Osorio G."/>
            <person name="Amillis S."/>
            <person name="Uchima C.A."/>
            <person name="Anderluh G."/>
            <person name="Asadollahi M."/>
            <person name="Askin M."/>
            <person name="Barry K."/>
            <person name="Battaglia E."/>
            <person name="Bayram O."/>
            <person name="Benocci T."/>
            <person name="Braus-Stromeyer S.A."/>
            <person name="Caldana C."/>
            <person name="Canovas D."/>
            <person name="Cerqueira G.C."/>
            <person name="Chen F."/>
            <person name="Chen W."/>
            <person name="Choi C."/>
            <person name="Clum A."/>
            <person name="Dos Santos R.A."/>
            <person name="Damasio A.R."/>
            <person name="Diallinas G."/>
            <person name="Emri T."/>
            <person name="Fekete E."/>
            <person name="Flipphi M."/>
            <person name="Freyberg S."/>
            <person name="Gallo A."/>
            <person name="Gournas C."/>
            <person name="Habgood R."/>
            <person name="Hainaut M."/>
            <person name="Harispe M.L."/>
            <person name="Henrissat B."/>
            <person name="Hilden K.S."/>
            <person name="Hope R."/>
            <person name="Hossain A."/>
            <person name="Karabika E."/>
            <person name="Karaffa L."/>
            <person name="Karanyi Z."/>
            <person name="Krasevec N."/>
            <person name="Kuo A."/>
            <person name="Kusch H."/>
            <person name="LaButti K."/>
            <person name="Lagendijk E.L."/>
            <person name="Lapidus A."/>
            <person name="Levasseur A."/>
            <person name="Lindquist E."/>
            <person name="Lipzen A."/>
            <person name="Logrieco A.F."/>
            <person name="MacCabe A."/>
            <person name="Maekelae M.R."/>
            <person name="Malavazi I."/>
            <person name="Melin P."/>
            <person name="Meyer V."/>
            <person name="Mielnichuk N."/>
            <person name="Miskei M."/>
            <person name="Molnar A.P."/>
            <person name="Mule G."/>
            <person name="Ngan C.Y."/>
            <person name="Orejas M."/>
            <person name="Orosz E."/>
            <person name="Ouedraogo J.P."/>
            <person name="Overkamp K.M."/>
            <person name="Park H.-S."/>
            <person name="Perrone G."/>
            <person name="Piumi F."/>
            <person name="Punt P.J."/>
            <person name="Ram A.F."/>
            <person name="Ramon A."/>
            <person name="Rauscher S."/>
            <person name="Record E."/>
            <person name="Riano-Pachon D.M."/>
            <person name="Robert V."/>
            <person name="Roehrig J."/>
            <person name="Ruller R."/>
            <person name="Salamov A."/>
            <person name="Salih N.S."/>
            <person name="Samson R.A."/>
            <person name="Sandor E."/>
            <person name="Sanguinetti M."/>
            <person name="Schuetze T."/>
            <person name="Sepcic K."/>
            <person name="Shelest E."/>
            <person name="Sherlock G."/>
            <person name="Sophianopoulou V."/>
            <person name="Squina F.M."/>
            <person name="Sun H."/>
            <person name="Susca A."/>
            <person name="Todd R.B."/>
            <person name="Tsang A."/>
            <person name="Unkles S.E."/>
            <person name="van de Wiele N."/>
            <person name="van Rossen-Uffink D."/>
            <person name="Oliveira J.V."/>
            <person name="Vesth T.C."/>
            <person name="Visser J."/>
            <person name="Yu J.-H."/>
            <person name="Zhou M."/>
            <person name="Andersen M.R."/>
            <person name="Archer D.B."/>
            <person name="Baker S.E."/>
            <person name="Benoit I."/>
            <person name="Brakhage A.A."/>
            <person name="Braus G.H."/>
            <person name="Fischer R."/>
            <person name="Frisvad J.C."/>
            <person name="Goldman G.H."/>
            <person name="Houbraken J."/>
            <person name="Oakley B."/>
            <person name="Pocsi I."/>
            <person name="Scazzocchio C."/>
            <person name="Seiboth B."/>
            <person name="vanKuyk P.A."/>
            <person name="Wortman J."/>
            <person name="Dyer P.S."/>
            <person name="Grigoriev I.V."/>
        </authorList>
    </citation>
    <scope>NUCLEOTIDE SEQUENCE [LARGE SCALE GENOMIC DNA]</scope>
    <source>
        <strain evidence="5">CBS 593.65</strain>
    </source>
</reference>
<feature type="repeat" description="ANK" evidence="3">
    <location>
        <begin position="492"/>
        <end position="524"/>
    </location>
</feature>
<dbReference type="STRING" id="1036612.A0A1L9TXK9"/>
<accession>A0A1L9TXK9</accession>
<sequence>MSYSDLPPELILHIASFLAADNDGGLWCAIYPEPYPCLAWLNAWIQTSKFHAILLTPQLYDRCLQFSPRRQTTEGYEKSRQECRWFTSIMKPCPIDDKLLQAARHWKSDILVSYLLGRIHQGLRLLGEHQEICLLTFMVKARNVAMLETLIELGNLRGRLPELGHLWTVTPLCAAISLDDLAAMRVLLDAGADINQRGPYGLLPLHVAAQDGKSTEAVDLLIRAGADVWTTSTGWGQAYPVQIAMCKLNKHCYIARRLLGAMLETENRAADPGWKNELLHTAVLYSQCDSVGITQTLVDNGADVFSRSSLLEDRTAIELAASLEMQYISDDAKICEGHRRLRNTAAALFQADPHLWPLGHINRQLWECMRGVDCVEGGQIRLFGLLIESGESALDVAGPDGYTALHYLCNRDYLSGPDHCICTHDPAGMRRMVSLLLDNGASVVTRCSFGQSPLSLAAQCPCPKFLSLFLEERPNCLTEDNALHTDMDIRPARKVPLCAAIQTGGLERVQTLLNHGADISIVDRNGCNAICNALRMSPIDTSIIKVLIEATLAVPEHRRRWGHSLAHAIETRNRQAIDMLFEAEACPYQKTIFGLTALKCAAIHRDMEALERLVQRWGRDLVQSDDSPSGSLVCALLSKKDYAPMSRRRVNKRESGAASLRRVPELMKIVKSLVDNGAVVHQNCHVCESWNEKLGVQLAMAY</sequence>
<dbReference type="PROSITE" id="PS50297">
    <property type="entry name" value="ANK_REP_REGION"/>
    <property type="match status" value="2"/>
</dbReference>
<dbReference type="GeneID" id="63760328"/>
<name>A0A1L9TXK9_9EURO</name>
<dbReference type="InterPro" id="IPR036770">
    <property type="entry name" value="Ankyrin_rpt-contain_sf"/>
</dbReference>
<evidence type="ECO:0000256" key="1">
    <source>
        <dbReference type="ARBA" id="ARBA00022737"/>
    </source>
</evidence>
<gene>
    <name evidence="4" type="ORF">ASPSYDRAFT_26187</name>
</gene>
<protein>
    <submittedName>
        <fullName evidence="4">Uncharacterized protein</fullName>
    </submittedName>
</protein>
<dbReference type="Pfam" id="PF12796">
    <property type="entry name" value="Ank_2"/>
    <property type="match status" value="1"/>
</dbReference>
<evidence type="ECO:0000313" key="5">
    <source>
        <dbReference type="Proteomes" id="UP000184356"/>
    </source>
</evidence>
<evidence type="ECO:0000256" key="3">
    <source>
        <dbReference type="PROSITE-ProRule" id="PRU00023"/>
    </source>
</evidence>
<dbReference type="Proteomes" id="UP000184356">
    <property type="component" value="Unassembled WGS sequence"/>
</dbReference>
<evidence type="ECO:0000313" key="4">
    <source>
        <dbReference type="EMBL" id="OJJ64170.1"/>
    </source>
</evidence>
<dbReference type="Gene3D" id="1.25.40.20">
    <property type="entry name" value="Ankyrin repeat-containing domain"/>
    <property type="match status" value="3"/>
</dbReference>
<keyword evidence="2 3" id="KW-0040">ANK repeat</keyword>
<dbReference type="InterPro" id="IPR002110">
    <property type="entry name" value="Ankyrin_rpt"/>
</dbReference>
<keyword evidence="5" id="KW-1185">Reference proteome</keyword>
<feature type="repeat" description="ANK" evidence="3">
    <location>
        <begin position="200"/>
        <end position="233"/>
    </location>
</feature>
<dbReference type="EMBL" id="KV878582">
    <property type="protein sequence ID" value="OJJ64170.1"/>
    <property type="molecule type" value="Genomic_DNA"/>
</dbReference>
<dbReference type="SMART" id="SM00248">
    <property type="entry name" value="ANK"/>
    <property type="match status" value="8"/>
</dbReference>
<dbReference type="SUPFAM" id="SSF48403">
    <property type="entry name" value="Ankyrin repeat"/>
    <property type="match status" value="2"/>
</dbReference>
<proteinExistence type="predicted"/>
<keyword evidence="1" id="KW-0677">Repeat</keyword>
<dbReference type="PANTHER" id="PTHR24198">
    <property type="entry name" value="ANKYRIN REPEAT AND PROTEIN KINASE DOMAIN-CONTAINING PROTEIN"/>
    <property type="match status" value="1"/>
</dbReference>